<feature type="transmembrane region" description="Helical" evidence="1">
    <location>
        <begin position="35"/>
        <end position="58"/>
    </location>
</feature>
<feature type="transmembrane region" description="Helical" evidence="1">
    <location>
        <begin position="7"/>
        <end position="29"/>
    </location>
</feature>
<gene>
    <name evidence="2" type="ORF">GCM10010449_01360</name>
</gene>
<keyword evidence="1" id="KW-0812">Transmembrane</keyword>
<proteinExistence type="predicted"/>
<evidence type="ECO:0008006" key="4">
    <source>
        <dbReference type="Google" id="ProtNLM"/>
    </source>
</evidence>
<evidence type="ECO:0000313" key="3">
    <source>
        <dbReference type="Proteomes" id="UP001501637"/>
    </source>
</evidence>
<keyword evidence="1" id="KW-1133">Transmembrane helix</keyword>
<dbReference type="RefSeq" id="WP_344518262.1">
    <property type="nucleotide sequence ID" value="NZ_BAAAUG010000009.1"/>
</dbReference>
<evidence type="ECO:0000313" key="2">
    <source>
        <dbReference type="EMBL" id="GAA3081093.1"/>
    </source>
</evidence>
<reference evidence="3" key="1">
    <citation type="journal article" date="2019" name="Int. J. Syst. Evol. Microbiol.">
        <title>The Global Catalogue of Microorganisms (GCM) 10K type strain sequencing project: providing services to taxonomists for standard genome sequencing and annotation.</title>
        <authorList>
            <consortium name="The Broad Institute Genomics Platform"/>
            <consortium name="The Broad Institute Genome Sequencing Center for Infectious Disease"/>
            <person name="Wu L."/>
            <person name="Ma J."/>
        </authorList>
    </citation>
    <scope>NUCLEOTIDE SEQUENCE [LARGE SCALE GENOMIC DNA]</scope>
    <source>
        <strain evidence="3">JCM 9092</strain>
    </source>
</reference>
<dbReference type="Proteomes" id="UP001501637">
    <property type="component" value="Unassembled WGS sequence"/>
</dbReference>
<feature type="transmembrane region" description="Helical" evidence="1">
    <location>
        <begin position="140"/>
        <end position="161"/>
    </location>
</feature>
<protein>
    <recommendedName>
        <fullName evidence="4">Integral membrane protein</fullName>
    </recommendedName>
</protein>
<sequence length="283" mass="30285">MKGLVRGLAWVVVPVELVLVVCLLAGSGASLPTNVLIGVEAVALVLLAVEGVGLVLVYRRGGRAAVRDVVPVPVRRIVGHELRVLGSLALWVARRRHGVREGDLAFGHARDQAAMLYGFVFVCVVETIGLAVLLRNWPTLHAITLVIDVYGVILMLGVHAASVTRPHVLSADALRVRQGAHRDLRIPLELIASVSGERRFTHEAADGVLNIPVAAQTSLTLELTEPVTAVGFLGGRRPVTTVRLHSDEPERLLAALKSALRTALRSDLKQARTEPSPSPARPA</sequence>
<keyword evidence="3" id="KW-1185">Reference proteome</keyword>
<organism evidence="2 3">
    <name type="scientific">Streptomyces rectiviolaceus</name>
    <dbReference type="NCBI Taxonomy" id="332591"/>
    <lineage>
        <taxon>Bacteria</taxon>
        <taxon>Bacillati</taxon>
        <taxon>Actinomycetota</taxon>
        <taxon>Actinomycetes</taxon>
        <taxon>Kitasatosporales</taxon>
        <taxon>Streptomycetaceae</taxon>
        <taxon>Streptomyces</taxon>
    </lineage>
</organism>
<feature type="transmembrane region" description="Helical" evidence="1">
    <location>
        <begin position="114"/>
        <end position="134"/>
    </location>
</feature>
<evidence type="ECO:0000256" key="1">
    <source>
        <dbReference type="SAM" id="Phobius"/>
    </source>
</evidence>
<dbReference type="EMBL" id="BAAAUG010000009">
    <property type="protein sequence ID" value="GAA3081093.1"/>
    <property type="molecule type" value="Genomic_DNA"/>
</dbReference>
<keyword evidence="1" id="KW-0472">Membrane</keyword>
<name>A0ABP6M5N3_9ACTN</name>
<comment type="caution">
    <text evidence="2">The sequence shown here is derived from an EMBL/GenBank/DDBJ whole genome shotgun (WGS) entry which is preliminary data.</text>
</comment>
<accession>A0ABP6M5N3</accession>